<dbReference type="STRING" id="1895771.BGO89_06420"/>
<evidence type="ECO:0000313" key="2">
    <source>
        <dbReference type="Proteomes" id="UP000184233"/>
    </source>
</evidence>
<organism evidence="1 2">
    <name type="scientific">Candidatus Kapaibacterium thiocyanatum</name>
    <dbReference type="NCBI Taxonomy" id="1895771"/>
    <lineage>
        <taxon>Bacteria</taxon>
        <taxon>Pseudomonadati</taxon>
        <taxon>Candidatus Kapaibacteriota</taxon>
        <taxon>Candidatus Kapaibacteriia</taxon>
        <taxon>Candidatus Kapaibacteriales</taxon>
        <taxon>Candidatus Kapaibacteriaceae</taxon>
        <taxon>Candidatus Kapaibacterium</taxon>
    </lineage>
</organism>
<dbReference type="AlphaFoldDB" id="A0A1M3KZ43"/>
<evidence type="ECO:0000313" key="1">
    <source>
        <dbReference type="EMBL" id="OJX57605.1"/>
    </source>
</evidence>
<gene>
    <name evidence="1" type="ORF">BGO89_06420</name>
</gene>
<dbReference type="EMBL" id="MKVH01000021">
    <property type="protein sequence ID" value="OJX57605.1"/>
    <property type="molecule type" value="Genomic_DNA"/>
</dbReference>
<dbReference type="Proteomes" id="UP000184233">
    <property type="component" value="Unassembled WGS sequence"/>
</dbReference>
<comment type="caution">
    <text evidence="1">The sequence shown here is derived from an EMBL/GenBank/DDBJ whole genome shotgun (WGS) entry which is preliminary data.</text>
</comment>
<proteinExistence type="predicted"/>
<protein>
    <submittedName>
        <fullName evidence="1">Uncharacterized protein</fullName>
    </submittedName>
</protein>
<name>A0A1M3KZ43_9BACT</name>
<accession>A0A1M3KZ43</accession>
<reference evidence="1 2" key="1">
    <citation type="submission" date="2016-09" db="EMBL/GenBank/DDBJ databases">
        <title>Genome-resolved meta-omics ties microbial dynamics to process performance in biotechnology for thiocyanate degradation.</title>
        <authorList>
            <person name="Kantor R.S."/>
            <person name="Huddy R.J."/>
            <person name="Iyer R."/>
            <person name="Thomas B.C."/>
            <person name="Brown C.T."/>
            <person name="Anantharaman K."/>
            <person name="Tringe S."/>
            <person name="Hettich R.L."/>
            <person name="Harrison S.T."/>
            <person name="Banfield J.F."/>
        </authorList>
    </citation>
    <scope>NUCLEOTIDE SEQUENCE [LARGE SCALE GENOMIC DNA]</scope>
    <source>
        <strain evidence="1">59-99</strain>
    </source>
</reference>
<sequence>MTIITGLVPHAQDGRSFRLECIDLPDDVRYISVWLRHRITMIRIGPVLVDHRADNDTVRAVRTGPGSIDVTCREELMLGAWDVWLDIVDSDDNIEHSTCIRHTIAARQVVR</sequence>